<comment type="caution">
    <text evidence="1">The sequence shown here is derived from an EMBL/GenBank/DDBJ whole genome shotgun (WGS) entry which is preliminary data.</text>
</comment>
<keyword evidence="2" id="KW-1185">Reference proteome</keyword>
<dbReference type="EMBL" id="CAJVQC010011312">
    <property type="protein sequence ID" value="CAG8626097.1"/>
    <property type="molecule type" value="Genomic_DNA"/>
</dbReference>
<organism evidence="1 2">
    <name type="scientific">Racocetra persica</name>
    <dbReference type="NCBI Taxonomy" id="160502"/>
    <lineage>
        <taxon>Eukaryota</taxon>
        <taxon>Fungi</taxon>
        <taxon>Fungi incertae sedis</taxon>
        <taxon>Mucoromycota</taxon>
        <taxon>Glomeromycotina</taxon>
        <taxon>Glomeromycetes</taxon>
        <taxon>Diversisporales</taxon>
        <taxon>Gigasporaceae</taxon>
        <taxon>Racocetra</taxon>
    </lineage>
</organism>
<name>A0ACA9N4V1_9GLOM</name>
<reference evidence="1" key="1">
    <citation type="submission" date="2021-06" db="EMBL/GenBank/DDBJ databases">
        <authorList>
            <person name="Kallberg Y."/>
            <person name="Tangrot J."/>
            <person name="Rosling A."/>
        </authorList>
    </citation>
    <scope>NUCLEOTIDE SEQUENCE</scope>
    <source>
        <strain evidence="1">MA461A</strain>
    </source>
</reference>
<sequence>MSPSSKRSPKLKMRTEYFPIFGCSNTTHKPSIFFLVTKYLER</sequence>
<dbReference type="Proteomes" id="UP000789920">
    <property type="component" value="Unassembled WGS sequence"/>
</dbReference>
<proteinExistence type="predicted"/>
<evidence type="ECO:0000313" key="1">
    <source>
        <dbReference type="EMBL" id="CAG8626097.1"/>
    </source>
</evidence>
<protein>
    <submittedName>
        <fullName evidence="1">25568_t:CDS:1</fullName>
    </submittedName>
</protein>
<evidence type="ECO:0000313" key="2">
    <source>
        <dbReference type="Proteomes" id="UP000789920"/>
    </source>
</evidence>
<gene>
    <name evidence="1" type="ORF">RPERSI_LOCUS6913</name>
</gene>
<feature type="non-terminal residue" evidence="1">
    <location>
        <position position="42"/>
    </location>
</feature>
<accession>A0ACA9N4V1</accession>